<accession>A0A150LHC5</accession>
<dbReference type="STRING" id="301148.B4135_3196"/>
<proteinExistence type="predicted"/>
<reference evidence="1 2" key="1">
    <citation type="submission" date="2016-01" db="EMBL/GenBank/DDBJ databases">
        <title>Draft Genome Sequences of Seven Thermophilic Sporeformers Isolated from Foods.</title>
        <authorList>
            <person name="Berendsen E.M."/>
            <person name="Wells-Bennik M.H."/>
            <person name="Krawcyk A.O."/>
            <person name="De Jong A."/>
            <person name="Holsappel S."/>
            <person name="Eijlander R.T."/>
            <person name="Kuipers O.P."/>
        </authorList>
    </citation>
    <scope>NUCLEOTIDE SEQUENCE [LARGE SCALE GENOMIC DNA]</scope>
    <source>
        <strain evidence="1 2">B4135</strain>
    </source>
</reference>
<name>A0A150LHC5_9BACI</name>
<gene>
    <name evidence="1" type="ORF">B4135_3196</name>
</gene>
<sequence length="41" mass="4474">MPEGAKVRPRFLRPGKRKRLGKMVAGKNEEALVTLLSPNAG</sequence>
<evidence type="ECO:0000313" key="1">
    <source>
        <dbReference type="EMBL" id="KYD11644.1"/>
    </source>
</evidence>
<organism evidence="1 2">
    <name type="scientific">Caldibacillus debilis</name>
    <dbReference type="NCBI Taxonomy" id="301148"/>
    <lineage>
        <taxon>Bacteria</taxon>
        <taxon>Bacillati</taxon>
        <taxon>Bacillota</taxon>
        <taxon>Bacilli</taxon>
        <taxon>Bacillales</taxon>
        <taxon>Bacillaceae</taxon>
        <taxon>Caldibacillus</taxon>
    </lineage>
</organism>
<comment type="caution">
    <text evidence="1">The sequence shown here is derived from an EMBL/GenBank/DDBJ whole genome shotgun (WGS) entry which is preliminary data.</text>
</comment>
<protein>
    <submittedName>
        <fullName evidence="1">Uncharacterized protein</fullName>
    </submittedName>
</protein>
<dbReference type="AlphaFoldDB" id="A0A150LHC5"/>
<dbReference type="Proteomes" id="UP000075683">
    <property type="component" value="Unassembled WGS sequence"/>
</dbReference>
<dbReference type="EMBL" id="LQYT01000108">
    <property type="protein sequence ID" value="KYD11644.1"/>
    <property type="molecule type" value="Genomic_DNA"/>
</dbReference>
<evidence type="ECO:0000313" key="2">
    <source>
        <dbReference type="Proteomes" id="UP000075683"/>
    </source>
</evidence>